<keyword evidence="2" id="KW-1185">Reference proteome</keyword>
<accession>A0A6H0WS91</accession>
<organism evidence="1 2">
    <name type="scientific">Bacillus tequilensis</name>
    <dbReference type="NCBI Taxonomy" id="227866"/>
    <lineage>
        <taxon>Bacteria</taxon>
        <taxon>Bacillati</taxon>
        <taxon>Bacillota</taxon>
        <taxon>Bacilli</taxon>
        <taxon>Bacillales</taxon>
        <taxon>Bacillaceae</taxon>
        <taxon>Bacillus</taxon>
    </lineage>
</organism>
<protein>
    <submittedName>
        <fullName evidence="1">Uncharacterized protein</fullName>
    </submittedName>
</protein>
<sequence>MEDDVNQQLSLFEVNNEKRRKLGFAMDGIRNKYGSQAILRAVSYTSAGTALHRAGLTGGHKN</sequence>
<evidence type="ECO:0000313" key="2">
    <source>
        <dbReference type="Proteomes" id="UP000501914"/>
    </source>
</evidence>
<proteinExistence type="predicted"/>
<dbReference type="Proteomes" id="UP000501914">
    <property type="component" value="Chromosome"/>
</dbReference>
<reference evidence="1 2" key="1">
    <citation type="submission" date="2020-02" db="EMBL/GenBank/DDBJ databases">
        <title>Genome sequencing, annotation and comparative genomic analysis of Bacillus tequilensis EA-CB0015, an effective biological control agent against Pseudocercospora fijiensis in banana plants.</title>
        <authorList>
            <person name="Cuellar-Gaviria T.Z."/>
            <person name="Ju K.-S."/>
            <person name="Villegas-Escobar V."/>
        </authorList>
    </citation>
    <scope>NUCLEOTIDE SEQUENCE [LARGE SCALE GENOMIC DNA]</scope>
    <source>
        <strain evidence="1 2">EA-CB0015</strain>
    </source>
</reference>
<dbReference type="AlphaFoldDB" id="A0A6H0WS91"/>
<name>A0A6H0WS91_9BACI</name>
<dbReference type="EMBL" id="CP048852">
    <property type="protein sequence ID" value="QIW82183.1"/>
    <property type="molecule type" value="Genomic_DNA"/>
</dbReference>
<gene>
    <name evidence="1" type="ORF">G4P54_09110</name>
</gene>
<dbReference type="KEGG" id="bteq:G4P54_09110"/>
<evidence type="ECO:0000313" key="1">
    <source>
        <dbReference type="EMBL" id="QIW82183.1"/>
    </source>
</evidence>